<accession>A0A0M9AAB3</accession>
<sequence>MSQSNKDARWISREPGIPKATDSILQLDIGSKIIEESSSYHKNESCSNQGYGNVLRETHELSNFQTIKDTTCNISATNIAFQSLTSRLNLDSIQTGLILRHVLLNSFLTSFYHNTRSTMQISPAHNNPIPLGINDVHAIAFNDV</sequence>
<proteinExistence type="predicted"/>
<name>A0A0M9AAB3_9HYME</name>
<organism evidence="1 2">
    <name type="scientific">Melipona quadrifasciata</name>
    <dbReference type="NCBI Taxonomy" id="166423"/>
    <lineage>
        <taxon>Eukaryota</taxon>
        <taxon>Metazoa</taxon>
        <taxon>Ecdysozoa</taxon>
        <taxon>Arthropoda</taxon>
        <taxon>Hexapoda</taxon>
        <taxon>Insecta</taxon>
        <taxon>Pterygota</taxon>
        <taxon>Neoptera</taxon>
        <taxon>Endopterygota</taxon>
        <taxon>Hymenoptera</taxon>
        <taxon>Apocrita</taxon>
        <taxon>Aculeata</taxon>
        <taxon>Apoidea</taxon>
        <taxon>Anthophila</taxon>
        <taxon>Apidae</taxon>
        <taxon>Melipona</taxon>
    </lineage>
</organism>
<keyword evidence="2" id="KW-1185">Reference proteome</keyword>
<dbReference type="Proteomes" id="UP000053105">
    <property type="component" value="Unassembled WGS sequence"/>
</dbReference>
<dbReference type="EMBL" id="KQ435700">
    <property type="protein sequence ID" value="KOX80430.1"/>
    <property type="molecule type" value="Genomic_DNA"/>
</dbReference>
<evidence type="ECO:0000313" key="2">
    <source>
        <dbReference type="Proteomes" id="UP000053105"/>
    </source>
</evidence>
<dbReference type="AlphaFoldDB" id="A0A0M9AAB3"/>
<reference evidence="1 2" key="1">
    <citation type="submission" date="2015-07" db="EMBL/GenBank/DDBJ databases">
        <title>The genome of Melipona quadrifasciata.</title>
        <authorList>
            <person name="Pan H."/>
            <person name="Kapheim K."/>
        </authorList>
    </citation>
    <scope>NUCLEOTIDE SEQUENCE [LARGE SCALE GENOMIC DNA]</scope>
    <source>
        <strain evidence="1">0111107301</strain>
        <tissue evidence="1">Whole body</tissue>
    </source>
</reference>
<protein>
    <submittedName>
        <fullName evidence="1">Uncharacterized protein</fullName>
    </submittedName>
</protein>
<evidence type="ECO:0000313" key="1">
    <source>
        <dbReference type="EMBL" id="KOX80430.1"/>
    </source>
</evidence>
<gene>
    <name evidence="1" type="ORF">WN51_12913</name>
</gene>